<name>A0A382A5I5_9ZZZZ</name>
<reference evidence="1" key="1">
    <citation type="submission" date="2018-05" db="EMBL/GenBank/DDBJ databases">
        <authorList>
            <person name="Lanie J.A."/>
            <person name="Ng W.-L."/>
            <person name="Kazmierczak K.M."/>
            <person name="Andrzejewski T.M."/>
            <person name="Davidsen T.M."/>
            <person name="Wayne K.J."/>
            <person name="Tettelin H."/>
            <person name="Glass J.I."/>
            <person name="Rusch D."/>
            <person name="Podicherti R."/>
            <person name="Tsui H.-C.T."/>
            <person name="Winkler M.E."/>
        </authorList>
    </citation>
    <scope>NUCLEOTIDE SEQUENCE</scope>
</reference>
<evidence type="ECO:0000313" key="1">
    <source>
        <dbReference type="EMBL" id="SVA96639.1"/>
    </source>
</evidence>
<dbReference type="AlphaFoldDB" id="A0A382A5I5"/>
<gene>
    <name evidence="1" type="ORF">METZ01_LOCUS149493</name>
</gene>
<protein>
    <submittedName>
        <fullName evidence="1">Uncharacterized protein</fullName>
    </submittedName>
</protein>
<organism evidence="1">
    <name type="scientific">marine metagenome</name>
    <dbReference type="NCBI Taxonomy" id="408172"/>
    <lineage>
        <taxon>unclassified sequences</taxon>
        <taxon>metagenomes</taxon>
        <taxon>ecological metagenomes</taxon>
    </lineage>
</organism>
<accession>A0A382A5I5</accession>
<sequence>MRNIFQIKKVSIGRFSLTLLFFVYLTPVYSITGYLREAETSFCMDACGIYYLEDESGVFISRITHLNDLETLEPYVGRFVEIEGEEVTCVTCEAIDVSSIMISDECEFPVECFADPCEVGECPAYPEAECVANYCDGCWADFYINGELLDCSSNLECIDLTGIDFGACDMALGIGWSEIECQYLSGCDWVVDGVDYSDAFFATMEECYAVCSATPPQESISIDYLSGWNLVGLPLDVEDASYSTLFPESIEGTLYFFDNGYIAQSYLIYGEGYWLRFPNAGISIITGFPISELTISLNEGWNLISGISESIAIGDISDPSTIIVGGTIYGFGNDGYSQVNTLEPGGGYWVRANNPGNIILTSN</sequence>
<dbReference type="SUPFAM" id="SSF69360">
    <property type="entry name" value="Cell wall binding repeat"/>
    <property type="match status" value="1"/>
</dbReference>
<dbReference type="EMBL" id="UINC01023947">
    <property type="protein sequence ID" value="SVA96639.1"/>
    <property type="molecule type" value="Genomic_DNA"/>
</dbReference>
<proteinExistence type="predicted"/>